<proteinExistence type="predicted"/>
<comment type="caution">
    <text evidence="3">The sequence shown here is derived from an EMBL/GenBank/DDBJ whole genome shotgun (WGS) entry which is preliminary data.</text>
</comment>
<accession>A0AA39XQW7</accession>
<organism evidence="3 4">
    <name type="scientific">Cercophora newfieldiana</name>
    <dbReference type="NCBI Taxonomy" id="92897"/>
    <lineage>
        <taxon>Eukaryota</taxon>
        <taxon>Fungi</taxon>
        <taxon>Dikarya</taxon>
        <taxon>Ascomycota</taxon>
        <taxon>Pezizomycotina</taxon>
        <taxon>Sordariomycetes</taxon>
        <taxon>Sordariomycetidae</taxon>
        <taxon>Sordariales</taxon>
        <taxon>Lasiosphaeriaceae</taxon>
        <taxon>Cercophora</taxon>
    </lineage>
</organism>
<gene>
    <name evidence="3" type="ORF">B0T16DRAFT_421359</name>
</gene>
<keyword evidence="2" id="KW-0812">Transmembrane</keyword>
<evidence type="ECO:0000256" key="2">
    <source>
        <dbReference type="SAM" id="Phobius"/>
    </source>
</evidence>
<dbReference type="AlphaFoldDB" id="A0AA39XQW7"/>
<reference evidence="3" key="1">
    <citation type="submission" date="2023-06" db="EMBL/GenBank/DDBJ databases">
        <title>Genome-scale phylogeny and comparative genomics of the fungal order Sordariales.</title>
        <authorList>
            <consortium name="Lawrence Berkeley National Laboratory"/>
            <person name="Hensen N."/>
            <person name="Bonometti L."/>
            <person name="Westerberg I."/>
            <person name="Brannstrom I.O."/>
            <person name="Guillou S."/>
            <person name="Cros-Aarteil S."/>
            <person name="Calhoun S."/>
            <person name="Haridas S."/>
            <person name="Kuo A."/>
            <person name="Mondo S."/>
            <person name="Pangilinan J."/>
            <person name="Riley R."/>
            <person name="Labutti K."/>
            <person name="Andreopoulos B."/>
            <person name="Lipzen A."/>
            <person name="Chen C."/>
            <person name="Yanf M."/>
            <person name="Daum C."/>
            <person name="Ng V."/>
            <person name="Clum A."/>
            <person name="Steindorff A."/>
            <person name="Ohm R."/>
            <person name="Martin F."/>
            <person name="Silar P."/>
            <person name="Natvig D."/>
            <person name="Lalanne C."/>
            <person name="Gautier V."/>
            <person name="Ament-Velasquez S.L."/>
            <person name="Kruys A."/>
            <person name="Hutchinson M.I."/>
            <person name="Powell A.J."/>
            <person name="Barry K."/>
            <person name="Miller A.N."/>
            <person name="Grigoriev I.V."/>
            <person name="Debuchy R."/>
            <person name="Gladieux P."/>
            <person name="Thoren M.H."/>
            <person name="Johannesson H."/>
        </authorList>
    </citation>
    <scope>NUCLEOTIDE SEQUENCE</scope>
    <source>
        <strain evidence="3">SMH2532-1</strain>
    </source>
</reference>
<evidence type="ECO:0000256" key="1">
    <source>
        <dbReference type="SAM" id="MobiDB-lite"/>
    </source>
</evidence>
<keyword evidence="2" id="KW-1133">Transmembrane helix</keyword>
<feature type="region of interest" description="Disordered" evidence="1">
    <location>
        <begin position="1"/>
        <end position="30"/>
    </location>
</feature>
<name>A0AA39XQW7_9PEZI</name>
<dbReference type="Gene3D" id="1.20.58.340">
    <property type="entry name" value="Magnesium transport protein CorA, transmembrane region"/>
    <property type="match status" value="1"/>
</dbReference>
<keyword evidence="4" id="KW-1185">Reference proteome</keyword>
<evidence type="ECO:0000313" key="4">
    <source>
        <dbReference type="Proteomes" id="UP001174936"/>
    </source>
</evidence>
<feature type="transmembrane region" description="Helical" evidence="2">
    <location>
        <begin position="531"/>
        <end position="554"/>
    </location>
</feature>
<keyword evidence="2" id="KW-0472">Membrane</keyword>
<feature type="transmembrane region" description="Helical" evidence="2">
    <location>
        <begin position="566"/>
        <end position="588"/>
    </location>
</feature>
<evidence type="ECO:0000313" key="3">
    <source>
        <dbReference type="EMBL" id="KAK0638564.1"/>
    </source>
</evidence>
<protein>
    <submittedName>
        <fullName evidence="3">Uncharacterized protein</fullName>
    </submittedName>
</protein>
<dbReference type="Proteomes" id="UP001174936">
    <property type="component" value="Unassembled WGS sequence"/>
</dbReference>
<sequence>MMGKQGSVPAPTELPPAGPKTSHAKTDLAKKGQYDSVTTANYLLQQLPTELESGVTFSSEEWQEAFSPLDIPTPVVRRQTRQLAAETATGPANVLSWTINENARRHGAYVDHDKFGYDENGHVYKLDIGLENSDSLINEQIQLNTDKSPAPPATSWVGQHFGSEWRFGIIGVCDDPLLSTAALQLCRGADFDKAHDEYASLAPARLRLAQCFVSQFKGKWDPLSRNRWGVSYQPWTGSAKFKSHNWNDLVLQYHMRVFTVPVGRIKLPGEGLKRAQGKLWASLSRDDAAEGHSSRKSLQLIESRCSVGLKTTWRLDFPVFSLVTMADSTTTSLKPERLQQLGNPKEWEKANIHPTIRATGIAAFAFRIQSLLPQWETQWSRLIDDVESFLNADLENILSPERRREMMVDNNDLELSDLYFAVIHILRIAANWIQESMDDLNRMVEDVKRLYLTSAQNEFATFLPIELGSQDAAMEMFNQNWEQVTSLQQRIGMALLARIAKTQEEVKGLRDGLFNATSVNEATRSTKLNHYILVFTVVTVFYLPLSFVTALFALEAFDWKDERQTIRFIVTIILVSGATYAFSSLLIWTVRDPVRKQALTKAFVRLAEHRAPLEVIPS</sequence>
<dbReference type="EMBL" id="JAULSV010000007">
    <property type="protein sequence ID" value="KAK0638564.1"/>
    <property type="molecule type" value="Genomic_DNA"/>
</dbReference>